<dbReference type="HOGENOM" id="CLU_108555_0_0_1"/>
<accession>A0A074VPD0</accession>
<keyword evidence="2" id="KW-1185">Reference proteome</keyword>
<evidence type="ECO:0000313" key="2">
    <source>
        <dbReference type="Proteomes" id="UP000030672"/>
    </source>
</evidence>
<sequence length="222" mass="24790">MTLENVMLEGTLMEYFPVCCTTNMPVKDINRFLAEAQRQDLDVGFDNNLTLVHSLDVQLVGPTKELRGNDETLQSPFNGCTFLEIHQKLKDMVAATNSSLNTEWFLVLDEESAQTSTAVIVSIEDDGDVQSVRAEYTECSTCISAASVSHPSLDEMIEIANEYGDGVIRIEKCTLDIRFSTVEVDGRNDSFTWRKRSMIVPQLIPRKATAKLSREPSEPSES</sequence>
<evidence type="ECO:0000313" key="1">
    <source>
        <dbReference type="EMBL" id="KEQ59547.1"/>
    </source>
</evidence>
<proteinExistence type="predicted"/>
<reference evidence="1 2" key="1">
    <citation type="journal article" date="2014" name="BMC Genomics">
        <title>Genome sequencing of four Aureobasidium pullulans varieties: biotechnological potential, stress tolerance, and description of new species.</title>
        <authorList>
            <person name="Gostin Ar C."/>
            <person name="Ohm R.A."/>
            <person name="Kogej T."/>
            <person name="Sonjak S."/>
            <person name="Turk M."/>
            <person name="Zajc J."/>
            <person name="Zalar P."/>
            <person name="Grube M."/>
            <person name="Sun H."/>
            <person name="Han J."/>
            <person name="Sharma A."/>
            <person name="Chiniquy J."/>
            <person name="Ngan C.Y."/>
            <person name="Lipzen A."/>
            <person name="Barry K."/>
            <person name="Grigoriev I.V."/>
            <person name="Gunde-Cimerman N."/>
        </authorList>
    </citation>
    <scope>NUCLEOTIDE SEQUENCE [LARGE SCALE GENOMIC DNA]</scope>
    <source>
        <strain evidence="1 2">CBS 110374</strain>
    </source>
</reference>
<dbReference type="AlphaFoldDB" id="A0A074VPD0"/>
<dbReference type="Proteomes" id="UP000030672">
    <property type="component" value="Unassembled WGS sequence"/>
</dbReference>
<organism evidence="1 2">
    <name type="scientific">Aureobasidium melanogenum (strain CBS 110374)</name>
    <name type="common">Aureobasidium pullulans var. melanogenum</name>
    <dbReference type="NCBI Taxonomy" id="1043003"/>
    <lineage>
        <taxon>Eukaryota</taxon>
        <taxon>Fungi</taxon>
        <taxon>Dikarya</taxon>
        <taxon>Ascomycota</taxon>
        <taxon>Pezizomycotina</taxon>
        <taxon>Dothideomycetes</taxon>
        <taxon>Dothideomycetidae</taxon>
        <taxon>Dothideales</taxon>
        <taxon>Saccotheciaceae</taxon>
        <taxon>Aureobasidium</taxon>
    </lineage>
</organism>
<dbReference type="EMBL" id="KL584847">
    <property type="protein sequence ID" value="KEQ59547.1"/>
    <property type="molecule type" value="Genomic_DNA"/>
</dbReference>
<dbReference type="GeneID" id="63918562"/>
<gene>
    <name evidence="1" type="ORF">M437DRAFT_68883</name>
</gene>
<name>A0A074VPD0_AURM1</name>
<dbReference type="RefSeq" id="XP_040876570.1">
    <property type="nucleotide sequence ID" value="XM_041025189.1"/>
</dbReference>
<protein>
    <submittedName>
        <fullName evidence="1">Uncharacterized protein</fullName>
    </submittedName>
</protein>